<evidence type="ECO:0000313" key="3">
    <source>
        <dbReference type="EMBL" id="KAJ2923744.1"/>
    </source>
</evidence>
<dbReference type="CDD" id="cd00303">
    <property type="entry name" value="retropepsin_like"/>
    <property type="match status" value="1"/>
</dbReference>
<reference evidence="3" key="1">
    <citation type="submission" date="2022-06" db="EMBL/GenBank/DDBJ databases">
        <title>Genome Sequence of Candolleomyces eurysporus.</title>
        <authorList>
            <person name="Buettner E."/>
        </authorList>
    </citation>
    <scope>NUCLEOTIDE SEQUENCE</scope>
    <source>
        <strain evidence="3">VTCC 930004</strain>
    </source>
</reference>
<evidence type="ECO:0000256" key="1">
    <source>
        <dbReference type="SAM" id="MobiDB-lite"/>
    </source>
</evidence>
<feature type="compositionally biased region" description="Polar residues" evidence="1">
    <location>
        <begin position="267"/>
        <end position="277"/>
    </location>
</feature>
<sequence length="547" mass="60345">MRTRSQFNEFWRKFYLIATYLFEHGVISKKDQSEKLMNGLPDALQRRVKAQLRIQYPTHHPNDPYELKEIFDAVTFILTSFDTDLDDKLDGIFIGGNRTQRNDPIPLPVAPAASAVTTRQVYDATQLPEPQPTNQIDQLVKMFSNMMETFTTALANNQPGGVTMSNSNGKDFAERIDNWNRAHTSAPTNIVSSNLFDVVEEPEILPVATAFIKEVTSESRAEQIDVEADDIAYYKALKAQAPPNEPNRPSAASNASKTVTTPVPTTSNATARQTVPAQGNSNLKANTIQKDSRTVSFAPVTSFMPPVTPESFPKSQNANLGPQFHYTTPIEDPKVVQLLAERSLDSTVTLTTRELLSVAPDVRKVVKEKVTTKRVPAAGFVNEAHVGEVGVGGSVEVMLNTVPMPLNTSGKVMAREMETLRMIDVTLNDKVSIEALLDHGSQIIGIRRSVWEKIGLPLCSDCIITMESANRSRNDSMGLLTNLKMRVGDIDFFVQAQVMDNVSYDVLLGRPFHTLTQAYVKHFTNGDTHATLTNPNSGTVVTVPTKP</sequence>
<name>A0A9W8IZV6_9AGAR</name>
<protein>
    <recommendedName>
        <fullName evidence="2">DUF4100 domain-containing protein</fullName>
    </recommendedName>
</protein>
<keyword evidence="4" id="KW-1185">Reference proteome</keyword>
<proteinExistence type="predicted"/>
<dbReference type="Gene3D" id="2.40.70.10">
    <property type="entry name" value="Acid Proteases"/>
    <property type="match status" value="1"/>
</dbReference>
<gene>
    <name evidence="3" type="ORF">H1R20_g13350</name>
</gene>
<evidence type="ECO:0000259" key="2">
    <source>
        <dbReference type="Pfam" id="PF13352"/>
    </source>
</evidence>
<dbReference type="InterPro" id="IPR021109">
    <property type="entry name" value="Peptidase_aspartic_dom_sf"/>
</dbReference>
<feature type="domain" description="DUF4100" evidence="2">
    <location>
        <begin position="238"/>
        <end position="374"/>
    </location>
</feature>
<feature type="non-terminal residue" evidence="3">
    <location>
        <position position="547"/>
    </location>
</feature>
<dbReference type="Pfam" id="PF13352">
    <property type="entry name" value="DUF4100"/>
    <property type="match status" value="1"/>
</dbReference>
<accession>A0A9W8IZV6</accession>
<dbReference type="SUPFAM" id="SSF50630">
    <property type="entry name" value="Acid proteases"/>
    <property type="match status" value="1"/>
</dbReference>
<organism evidence="3 4">
    <name type="scientific">Candolleomyces eurysporus</name>
    <dbReference type="NCBI Taxonomy" id="2828524"/>
    <lineage>
        <taxon>Eukaryota</taxon>
        <taxon>Fungi</taxon>
        <taxon>Dikarya</taxon>
        <taxon>Basidiomycota</taxon>
        <taxon>Agaricomycotina</taxon>
        <taxon>Agaricomycetes</taxon>
        <taxon>Agaricomycetidae</taxon>
        <taxon>Agaricales</taxon>
        <taxon>Agaricineae</taxon>
        <taxon>Psathyrellaceae</taxon>
        <taxon>Candolleomyces</taxon>
    </lineage>
</organism>
<dbReference type="Proteomes" id="UP001140091">
    <property type="component" value="Unassembled WGS sequence"/>
</dbReference>
<comment type="caution">
    <text evidence="3">The sequence shown here is derived from an EMBL/GenBank/DDBJ whole genome shotgun (WGS) entry which is preliminary data.</text>
</comment>
<feature type="region of interest" description="Disordered" evidence="1">
    <location>
        <begin position="239"/>
        <end position="277"/>
    </location>
</feature>
<dbReference type="InterPro" id="IPR025165">
    <property type="entry name" value="DUF4100"/>
</dbReference>
<dbReference type="EMBL" id="JANBPK010001286">
    <property type="protein sequence ID" value="KAJ2923744.1"/>
    <property type="molecule type" value="Genomic_DNA"/>
</dbReference>
<dbReference type="OrthoDB" id="5596707at2759"/>
<dbReference type="AlphaFoldDB" id="A0A9W8IZV6"/>
<dbReference type="Pfam" id="PF13650">
    <property type="entry name" value="Asp_protease_2"/>
    <property type="match status" value="1"/>
</dbReference>
<evidence type="ECO:0000313" key="4">
    <source>
        <dbReference type="Proteomes" id="UP001140091"/>
    </source>
</evidence>